<dbReference type="EMBL" id="QJUL01000006">
    <property type="protein sequence ID" value="TBU95898.1"/>
    <property type="molecule type" value="Genomic_DNA"/>
</dbReference>
<keyword evidence="1" id="KW-1133">Transmembrane helix</keyword>
<dbReference type="AlphaFoldDB" id="A0A4Q9R5W2"/>
<dbReference type="OrthoDB" id="8590950at2"/>
<proteinExistence type="predicted"/>
<evidence type="ECO:0008006" key="4">
    <source>
        <dbReference type="Google" id="ProtNLM"/>
    </source>
</evidence>
<keyword evidence="1" id="KW-0812">Transmembrane</keyword>
<dbReference type="RefSeq" id="WP_131197568.1">
    <property type="nucleotide sequence ID" value="NZ_QJUL01000006.1"/>
</dbReference>
<accession>A0A4Q9R5W2</accession>
<name>A0A4Q9R5W2_9GAMM</name>
<feature type="transmembrane region" description="Helical" evidence="1">
    <location>
        <begin position="20"/>
        <end position="42"/>
    </location>
</feature>
<dbReference type="Proteomes" id="UP000293172">
    <property type="component" value="Unassembled WGS sequence"/>
</dbReference>
<protein>
    <recommendedName>
        <fullName evidence="4">Prepilin-type cleavage/methylation domain-containing protein</fullName>
    </recommendedName>
</protein>
<evidence type="ECO:0000313" key="2">
    <source>
        <dbReference type="EMBL" id="TBU95898.1"/>
    </source>
</evidence>
<evidence type="ECO:0000313" key="3">
    <source>
        <dbReference type="Proteomes" id="UP000293172"/>
    </source>
</evidence>
<comment type="caution">
    <text evidence="2">The sequence shown here is derived from an EMBL/GenBank/DDBJ whole genome shotgun (WGS) entry which is preliminary data.</text>
</comment>
<keyword evidence="1" id="KW-0472">Membrane</keyword>
<reference evidence="2 3" key="1">
    <citation type="submission" date="2018-06" db="EMBL/GenBank/DDBJ databases">
        <title>Three novel Pseudomonas species isolated from symptomatic oak.</title>
        <authorList>
            <person name="Bueno-Gonzalez V."/>
            <person name="Brady C."/>
        </authorList>
    </citation>
    <scope>NUCLEOTIDE SEQUENCE [LARGE SCALE GENOMIC DNA]</scope>
    <source>
        <strain evidence="2 3">P6B</strain>
    </source>
</reference>
<sequence>MTSSSRFSDRQRGDILLESLIGMLLMAIVGLGLVYAASRVAVSQKDMNQQSIIVSQMRELLQNKDEREKLNCGGPTSTGLITVEVICGTASASIGGTTQTVSTMALKKDGICVREPGGVACD</sequence>
<gene>
    <name evidence="2" type="ORF">DNK44_06100</name>
</gene>
<organism evidence="2 3">
    <name type="scientific">Phytopseudomonas dryadis</name>
    <dbReference type="NCBI Taxonomy" id="2487520"/>
    <lineage>
        <taxon>Bacteria</taxon>
        <taxon>Pseudomonadati</taxon>
        <taxon>Pseudomonadota</taxon>
        <taxon>Gammaproteobacteria</taxon>
        <taxon>Pseudomonadales</taxon>
        <taxon>Pseudomonadaceae</taxon>
        <taxon>Phytopseudomonas</taxon>
    </lineage>
</organism>
<evidence type="ECO:0000256" key="1">
    <source>
        <dbReference type="SAM" id="Phobius"/>
    </source>
</evidence>